<dbReference type="GO" id="GO:0005737">
    <property type="term" value="C:cytoplasm"/>
    <property type="evidence" value="ECO:0007669"/>
    <property type="project" value="UniProtKB-SubCell"/>
</dbReference>
<accession>A0A6S7KB46</accession>
<evidence type="ECO:0000256" key="5">
    <source>
        <dbReference type="ARBA" id="ARBA00022737"/>
    </source>
</evidence>
<dbReference type="InterPro" id="IPR051973">
    <property type="entry name" value="tRNA_Anticodon_Mtase-Reg"/>
</dbReference>
<keyword evidence="2" id="KW-0963">Cytoplasm</keyword>
<dbReference type="SUPFAM" id="SSF50978">
    <property type="entry name" value="WD40 repeat-like"/>
    <property type="match status" value="1"/>
</dbReference>
<sequence>EGPHLKIYEATCGRLVTKERVFDNQRIHSIKLYDSNFGTRVIVCGGRIVSVLNVQNNESSSKIQAITEVSFSDWIWDICLLQGTTEDSQCVAVVTGHNAVWIWNFNENKMWQVSQCEEQCILYPFQLNEFCVYSKFKFLT</sequence>
<dbReference type="EMBL" id="CACRXK020013577">
    <property type="protein sequence ID" value="CAB4025393.1"/>
    <property type="molecule type" value="Genomic_DNA"/>
</dbReference>
<evidence type="ECO:0000313" key="6">
    <source>
        <dbReference type="EMBL" id="CAB4025393.1"/>
    </source>
</evidence>
<keyword evidence="4" id="KW-0819">tRNA processing</keyword>
<name>A0A6S7KB46_PARCT</name>
<evidence type="ECO:0000256" key="3">
    <source>
        <dbReference type="ARBA" id="ARBA00022574"/>
    </source>
</evidence>
<comment type="subcellular location">
    <subcellularLocation>
        <location evidence="1">Cytoplasm</location>
    </subcellularLocation>
</comment>
<evidence type="ECO:0000256" key="2">
    <source>
        <dbReference type="ARBA" id="ARBA00022490"/>
    </source>
</evidence>
<evidence type="ECO:0000313" key="7">
    <source>
        <dbReference type="Proteomes" id="UP001152795"/>
    </source>
</evidence>
<evidence type="ECO:0000256" key="4">
    <source>
        <dbReference type="ARBA" id="ARBA00022694"/>
    </source>
</evidence>
<dbReference type="PANTHER" id="PTHR14344:SF3">
    <property type="entry name" value="WD REPEAT-CONTAINING PROTEIN 6"/>
    <property type="match status" value="1"/>
</dbReference>
<comment type="caution">
    <text evidence="6">The sequence shown here is derived from an EMBL/GenBank/DDBJ whole genome shotgun (WGS) entry which is preliminary data.</text>
</comment>
<reference evidence="6" key="1">
    <citation type="submission" date="2020-04" db="EMBL/GenBank/DDBJ databases">
        <authorList>
            <person name="Alioto T."/>
            <person name="Alioto T."/>
            <person name="Gomez Garrido J."/>
        </authorList>
    </citation>
    <scope>NUCLEOTIDE SEQUENCE</scope>
    <source>
        <strain evidence="6">A484AB</strain>
    </source>
</reference>
<gene>
    <name evidence="6" type="ORF">PACLA_8A040456</name>
</gene>
<organism evidence="6 7">
    <name type="scientific">Paramuricea clavata</name>
    <name type="common">Red gorgonian</name>
    <name type="synonym">Violescent sea-whip</name>
    <dbReference type="NCBI Taxonomy" id="317549"/>
    <lineage>
        <taxon>Eukaryota</taxon>
        <taxon>Metazoa</taxon>
        <taxon>Cnidaria</taxon>
        <taxon>Anthozoa</taxon>
        <taxon>Octocorallia</taxon>
        <taxon>Malacalcyonacea</taxon>
        <taxon>Plexauridae</taxon>
        <taxon>Paramuricea</taxon>
    </lineage>
</organism>
<dbReference type="GO" id="GO:0030488">
    <property type="term" value="P:tRNA methylation"/>
    <property type="evidence" value="ECO:0007669"/>
    <property type="project" value="TreeGrafter"/>
</dbReference>
<keyword evidence="7" id="KW-1185">Reference proteome</keyword>
<keyword evidence="5" id="KW-0677">Repeat</keyword>
<dbReference type="PANTHER" id="PTHR14344">
    <property type="entry name" value="WD REPEAT PROTEIN"/>
    <property type="match status" value="1"/>
</dbReference>
<dbReference type="AlphaFoldDB" id="A0A6S7KB46"/>
<dbReference type="OrthoDB" id="5594999at2759"/>
<evidence type="ECO:0000256" key="1">
    <source>
        <dbReference type="ARBA" id="ARBA00004496"/>
    </source>
</evidence>
<protein>
    <submittedName>
        <fullName evidence="6">WD repeat-containing 6</fullName>
    </submittedName>
</protein>
<proteinExistence type="predicted"/>
<dbReference type="Proteomes" id="UP001152795">
    <property type="component" value="Unassembled WGS sequence"/>
</dbReference>
<keyword evidence="3" id="KW-0853">WD repeat</keyword>
<feature type="non-terminal residue" evidence="6">
    <location>
        <position position="140"/>
    </location>
</feature>
<dbReference type="InterPro" id="IPR036322">
    <property type="entry name" value="WD40_repeat_dom_sf"/>
</dbReference>